<feature type="transmembrane region" description="Helical" evidence="1">
    <location>
        <begin position="106"/>
        <end position="124"/>
    </location>
</feature>
<accession>A0A182S926</accession>
<reference evidence="3" key="1">
    <citation type="submission" date="2013-09" db="EMBL/GenBank/DDBJ databases">
        <title>The Genome Sequence of Anopheles maculatus species B.</title>
        <authorList>
            <consortium name="The Broad Institute Genomics Platform"/>
            <person name="Neafsey D.E."/>
            <person name="Besansky N."/>
            <person name="Howell P."/>
            <person name="Walton C."/>
            <person name="Young S.K."/>
            <person name="Zeng Q."/>
            <person name="Gargeya S."/>
            <person name="Fitzgerald M."/>
            <person name="Haas B."/>
            <person name="Abouelleil A."/>
            <person name="Allen A.W."/>
            <person name="Alvarado L."/>
            <person name="Arachchi H.M."/>
            <person name="Berlin A.M."/>
            <person name="Chapman S.B."/>
            <person name="Gainer-Dewar J."/>
            <person name="Goldberg J."/>
            <person name="Griggs A."/>
            <person name="Gujja S."/>
            <person name="Hansen M."/>
            <person name="Howarth C."/>
            <person name="Imamovic A."/>
            <person name="Ireland A."/>
            <person name="Larimer J."/>
            <person name="McCowan C."/>
            <person name="Murphy C."/>
            <person name="Pearson M."/>
            <person name="Poon T.W."/>
            <person name="Priest M."/>
            <person name="Roberts A."/>
            <person name="Saif S."/>
            <person name="Shea T."/>
            <person name="Sisk P."/>
            <person name="Sykes S."/>
            <person name="Wortman J."/>
            <person name="Nusbaum C."/>
            <person name="Birren B."/>
        </authorList>
    </citation>
    <scope>NUCLEOTIDE SEQUENCE [LARGE SCALE GENOMIC DNA]</scope>
    <source>
        <strain evidence="3">maculatus3</strain>
    </source>
</reference>
<dbReference type="AlphaFoldDB" id="A0A182S926"/>
<dbReference type="EnsemblMetazoa" id="AMAM002113-RA">
    <property type="protein sequence ID" value="AMAM002113-PA"/>
    <property type="gene ID" value="AMAM002113"/>
</dbReference>
<name>A0A182S926_9DIPT</name>
<organism evidence="2 3">
    <name type="scientific">Anopheles maculatus</name>
    <dbReference type="NCBI Taxonomy" id="74869"/>
    <lineage>
        <taxon>Eukaryota</taxon>
        <taxon>Metazoa</taxon>
        <taxon>Ecdysozoa</taxon>
        <taxon>Arthropoda</taxon>
        <taxon>Hexapoda</taxon>
        <taxon>Insecta</taxon>
        <taxon>Pterygota</taxon>
        <taxon>Neoptera</taxon>
        <taxon>Endopterygota</taxon>
        <taxon>Diptera</taxon>
        <taxon>Nematocera</taxon>
        <taxon>Culicoidea</taxon>
        <taxon>Culicidae</taxon>
        <taxon>Anophelinae</taxon>
        <taxon>Anopheles</taxon>
        <taxon>Anopheles maculatus group</taxon>
    </lineage>
</organism>
<evidence type="ECO:0000256" key="1">
    <source>
        <dbReference type="SAM" id="Phobius"/>
    </source>
</evidence>
<dbReference type="VEuPathDB" id="VectorBase:AMAM002113"/>
<reference evidence="2" key="2">
    <citation type="submission" date="2020-05" db="UniProtKB">
        <authorList>
            <consortium name="EnsemblMetazoa"/>
        </authorList>
    </citation>
    <scope>IDENTIFICATION</scope>
    <source>
        <strain evidence="2">maculatus3</strain>
    </source>
</reference>
<evidence type="ECO:0000313" key="3">
    <source>
        <dbReference type="Proteomes" id="UP000075901"/>
    </source>
</evidence>
<keyword evidence="1" id="KW-0472">Membrane</keyword>
<dbReference type="Proteomes" id="UP000075901">
    <property type="component" value="Unassembled WGS sequence"/>
</dbReference>
<evidence type="ECO:0000313" key="2">
    <source>
        <dbReference type="EnsemblMetazoa" id="AMAM002113-PA"/>
    </source>
</evidence>
<keyword evidence="3" id="KW-1185">Reference proteome</keyword>
<sequence>MCYLFNSRDNKHITTLLIENMRHIDRAAGEAYRRNLRVADTIFFEFHLLYYFFNKSLIRELFPFYIHAFYESGLFDQYYKNKSSAALQYKQDVFVIKAFGVGDLSIVWFLYIGGVIVSVVWFWLEILCYQIQRCVRTLQEWRSKKQLMSKWRLW</sequence>
<keyword evidence="1" id="KW-1133">Transmembrane helix</keyword>
<keyword evidence="1" id="KW-0812">Transmembrane</keyword>
<proteinExistence type="predicted"/>
<protein>
    <submittedName>
        <fullName evidence="2">Uncharacterized protein</fullName>
    </submittedName>
</protein>